<dbReference type="Gene3D" id="3.30.160.880">
    <property type="entry name" value="Cell division protein ZapA protomer, N-terminal domain"/>
    <property type="match status" value="1"/>
</dbReference>
<dbReference type="Proteomes" id="UP000036700">
    <property type="component" value="Chromosome"/>
</dbReference>
<dbReference type="AlphaFoldDB" id="A0A0G3ER18"/>
<dbReference type="EMBL" id="CP011568">
    <property type="protein sequence ID" value="AKJ67156.1"/>
    <property type="molecule type" value="Genomic_DNA"/>
</dbReference>
<evidence type="ECO:0000313" key="10">
    <source>
        <dbReference type="EMBL" id="AKJ67156.1"/>
    </source>
</evidence>
<name>A0A0G3ER18_9BURK</name>
<dbReference type="RefSeq" id="WP_047212693.1">
    <property type="nucleotide sequence ID" value="NZ_CP011568.3"/>
</dbReference>
<dbReference type="KEGG" id="ptx:ABW99_01850"/>
<gene>
    <name evidence="10" type="ORF">ABW99_01850</name>
</gene>
<evidence type="ECO:0000256" key="2">
    <source>
        <dbReference type="ARBA" id="ARBA00015195"/>
    </source>
</evidence>
<dbReference type="PATRIC" id="fig|445709.3.peg.402"/>
<evidence type="ECO:0000256" key="8">
    <source>
        <dbReference type="ARBA" id="ARBA00026068"/>
    </source>
</evidence>
<dbReference type="GO" id="GO:0030428">
    <property type="term" value="C:cell septum"/>
    <property type="evidence" value="ECO:0007669"/>
    <property type="project" value="TreeGrafter"/>
</dbReference>
<evidence type="ECO:0000256" key="5">
    <source>
        <dbReference type="ARBA" id="ARBA00023210"/>
    </source>
</evidence>
<dbReference type="GO" id="GO:0032153">
    <property type="term" value="C:cell division site"/>
    <property type="evidence" value="ECO:0007669"/>
    <property type="project" value="TreeGrafter"/>
</dbReference>
<dbReference type="GO" id="GO:0000917">
    <property type="term" value="P:division septum assembly"/>
    <property type="evidence" value="ECO:0007669"/>
    <property type="project" value="UniProtKB-KW"/>
</dbReference>
<proteinExistence type="predicted"/>
<evidence type="ECO:0000256" key="7">
    <source>
        <dbReference type="ARBA" id="ARBA00024910"/>
    </source>
</evidence>
<protein>
    <recommendedName>
        <fullName evidence="2">Cell division protein ZapA</fullName>
    </recommendedName>
    <alternativeName>
        <fullName evidence="9">Z ring-associated protein ZapA</fullName>
    </alternativeName>
</protein>
<sequence>MSTKQIEVAIAGQSYRLACQPELENDLRAAVAKVDEEMSKLRAQSSVRGTDRIAVMAALSLASELLNLQKSVNAGQAFPAEEIQRTIEHMNERLDQVIDQYQA</sequence>
<dbReference type="STRING" id="445709.ABW99_01850"/>
<comment type="subcellular location">
    <subcellularLocation>
        <location evidence="1">Cytoplasm</location>
    </subcellularLocation>
</comment>
<keyword evidence="3" id="KW-0963">Cytoplasm</keyword>
<comment type="function">
    <text evidence="7">Activator of cell division through the inhibition of FtsZ GTPase activity, therefore promoting FtsZ assembly into bundles of protofilaments necessary for the formation of the division Z ring. It is recruited early at mid-cell but it is not essential for cell division.</text>
</comment>
<keyword evidence="11" id="KW-1185">Reference proteome</keyword>
<dbReference type="Gene3D" id="1.20.5.50">
    <property type="match status" value="1"/>
</dbReference>
<dbReference type="GO" id="GO:0043093">
    <property type="term" value="P:FtsZ-dependent cytokinesis"/>
    <property type="evidence" value="ECO:0007669"/>
    <property type="project" value="TreeGrafter"/>
</dbReference>
<organism evidence="10 11">
    <name type="scientific">Pandoraea thiooxydans</name>
    <dbReference type="NCBI Taxonomy" id="445709"/>
    <lineage>
        <taxon>Bacteria</taxon>
        <taxon>Pseudomonadati</taxon>
        <taxon>Pseudomonadota</taxon>
        <taxon>Betaproteobacteria</taxon>
        <taxon>Burkholderiales</taxon>
        <taxon>Burkholderiaceae</taxon>
        <taxon>Pandoraea</taxon>
    </lineage>
</organism>
<dbReference type="GO" id="GO:0000921">
    <property type="term" value="P:septin ring assembly"/>
    <property type="evidence" value="ECO:0007669"/>
    <property type="project" value="TreeGrafter"/>
</dbReference>
<evidence type="ECO:0000313" key="11">
    <source>
        <dbReference type="Proteomes" id="UP000036700"/>
    </source>
</evidence>
<evidence type="ECO:0000256" key="9">
    <source>
        <dbReference type="ARBA" id="ARBA00033158"/>
    </source>
</evidence>
<dbReference type="InterPro" id="IPR036192">
    <property type="entry name" value="Cell_div_ZapA-like_sf"/>
</dbReference>
<evidence type="ECO:0000256" key="6">
    <source>
        <dbReference type="ARBA" id="ARBA00023306"/>
    </source>
</evidence>
<evidence type="ECO:0000256" key="3">
    <source>
        <dbReference type="ARBA" id="ARBA00022490"/>
    </source>
</evidence>
<accession>A0A0G3ER18</accession>
<dbReference type="OrthoDB" id="5297208at2"/>
<dbReference type="SUPFAM" id="SSF102829">
    <property type="entry name" value="Cell division protein ZapA-like"/>
    <property type="match status" value="1"/>
</dbReference>
<dbReference type="InterPro" id="IPR042233">
    <property type="entry name" value="Cell_div_ZapA_N"/>
</dbReference>
<keyword evidence="5" id="KW-0717">Septation</keyword>
<comment type="subunit">
    <text evidence="8">Homodimer. Interacts with FtsZ.</text>
</comment>
<keyword evidence="4 10" id="KW-0132">Cell division</keyword>
<dbReference type="PANTHER" id="PTHR34981">
    <property type="entry name" value="CELL DIVISION PROTEIN ZAPA"/>
    <property type="match status" value="1"/>
</dbReference>
<keyword evidence="6" id="KW-0131">Cell cycle</keyword>
<dbReference type="Pfam" id="PF05164">
    <property type="entry name" value="ZapA"/>
    <property type="match status" value="1"/>
</dbReference>
<evidence type="ECO:0000256" key="1">
    <source>
        <dbReference type="ARBA" id="ARBA00004496"/>
    </source>
</evidence>
<dbReference type="PANTHER" id="PTHR34981:SF1">
    <property type="entry name" value="CELL DIVISION PROTEIN ZAPA"/>
    <property type="match status" value="1"/>
</dbReference>
<dbReference type="GO" id="GO:0005829">
    <property type="term" value="C:cytosol"/>
    <property type="evidence" value="ECO:0007669"/>
    <property type="project" value="TreeGrafter"/>
</dbReference>
<dbReference type="InterPro" id="IPR007838">
    <property type="entry name" value="Cell_div_ZapA-like"/>
</dbReference>
<evidence type="ECO:0000256" key="4">
    <source>
        <dbReference type="ARBA" id="ARBA00022618"/>
    </source>
</evidence>
<reference evidence="11" key="1">
    <citation type="submission" date="2015-06" db="EMBL/GenBank/DDBJ databases">
        <authorList>
            <person name="Lim Y.L."/>
            <person name="Ee R."/>
            <person name="Yong D."/>
            <person name="How K.Y."/>
            <person name="Yin W.F."/>
            <person name="Chan K.G."/>
        </authorList>
    </citation>
    <scope>NUCLEOTIDE SEQUENCE [LARGE SCALE GENOMIC DNA]</scope>
    <source>
        <strain evidence="11">DSM 25325</strain>
    </source>
</reference>